<sequence length="599" mass="67224">MSVNGKVIPHTPLAVDFWQVRKCPNTRLFFLSHMHSDHTVSLTSTWSNWPIYCSPTTATLLRLKLKVKEQWIHPLEVGDPYLLPLDDIGKEKLMVTLIDANHCPGAVMFLFEGYFGSILYTGDFRYTPTMLREPCLRTNATIDVLYLDNTNCDPNRTLPSRKQATQQIKEIIRSHPQHSVVIGLYALGKEALLVELAMEFKTWIEVSFERMETLIALELPDVFTTDVGAGRIRAVDQSQICRASLQQWNEEQPTLVILPTSRSVVSCHPNLHVVPYSDHSSYQELEDFVSALKPTSLAPIVGNCLPGSLLALLPSKKRHEILVPDSVRHYMLRQAEIQNCSLVYTSLRHRHLQPLAPKGVVFDSPVRGSKRSFGDVSVCGSQSLEQEACEDELDTENSEKDSECVFTDINKKLTPNKSREGAGDVCCLNIVPTVSDHMVMEEESVALPQFTQSNVPSVDIANTKVCSKSVKKMKGPFKTNAKVNVTALHKNHSIQHSGYVDLTLSNDESVTVHSGNGIDQEGNIMSHDASTSQHKRCGNDQQNCSLLTQNSPKKHLCTLCSMNELKEEYLVELENSLLNHLPFQDEDFQACDLQFHIFK</sequence>
<dbReference type="GO" id="GO:0036297">
    <property type="term" value="P:interstrand cross-link repair"/>
    <property type="evidence" value="ECO:0007669"/>
    <property type="project" value="TreeGrafter"/>
</dbReference>
<evidence type="ECO:0000256" key="6">
    <source>
        <dbReference type="ARBA" id="ARBA00022454"/>
    </source>
</evidence>
<protein>
    <recommendedName>
        <fullName evidence="14">5' exonuclease Apollo</fullName>
        <ecNumber evidence="5">3.5.2.6</ecNumber>
    </recommendedName>
    <alternativeName>
        <fullName evidence="15">DNA cross-link repair 1B protein</fullName>
    </alternativeName>
    <alternativeName>
        <fullName evidence="16">SNM1 homolog B</fullName>
    </alternativeName>
</protein>
<keyword evidence="8" id="KW-0227">DNA damage</keyword>
<evidence type="ECO:0000256" key="10">
    <source>
        <dbReference type="ARBA" id="ARBA00022839"/>
    </source>
</evidence>
<evidence type="ECO:0000256" key="14">
    <source>
        <dbReference type="ARBA" id="ARBA00039555"/>
    </source>
</evidence>
<evidence type="ECO:0000256" key="8">
    <source>
        <dbReference type="ARBA" id="ARBA00022763"/>
    </source>
</evidence>
<evidence type="ECO:0000256" key="5">
    <source>
        <dbReference type="ARBA" id="ARBA00012865"/>
    </source>
</evidence>
<evidence type="ECO:0000256" key="2">
    <source>
        <dbReference type="ARBA" id="ARBA00004123"/>
    </source>
</evidence>
<keyword evidence="10" id="KW-0269">Exonuclease</keyword>
<keyword evidence="7" id="KW-0540">Nuclease</keyword>
<accession>A0AAV6SQQ1</accession>
<organism evidence="18 19">
    <name type="scientific">Solea senegalensis</name>
    <name type="common">Senegalese sole</name>
    <dbReference type="NCBI Taxonomy" id="28829"/>
    <lineage>
        <taxon>Eukaryota</taxon>
        <taxon>Metazoa</taxon>
        <taxon>Chordata</taxon>
        <taxon>Craniata</taxon>
        <taxon>Vertebrata</taxon>
        <taxon>Euteleostomi</taxon>
        <taxon>Actinopterygii</taxon>
        <taxon>Neopterygii</taxon>
        <taxon>Teleostei</taxon>
        <taxon>Neoteleostei</taxon>
        <taxon>Acanthomorphata</taxon>
        <taxon>Carangaria</taxon>
        <taxon>Pleuronectiformes</taxon>
        <taxon>Pleuronectoidei</taxon>
        <taxon>Soleidae</taxon>
        <taxon>Solea</taxon>
    </lineage>
</organism>
<keyword evidence="12" id="KW-0234">DNA repair</keyword>
<dbReference type="GO" id="GO:0008800">
    <property type="term" value="F:beta-lactamase activity"/>
    <property type="evidence" value="ECO:0007669"/>
    <property type="project" value="UniProtKB-EC"/>
</dbReference>
<name>A0AAV6SQQ1_SOLSE</name>
<comment type="catalytic activity">
    <reaction evidence="1">
        <text>a beta-lactam + H2O = a substituted beta-amino acid</text>
        <dbReference type="Rhea" id="RHEA:20401"/>
        <dbReference type="ChEBI" id="CHEBI:15377"/>
        <dbReference type="ChEBI" id="CHEBI:35627"/>
        <dbReference type="ChEBI" id="CHEBI:140347"/>
        <dbReference type="EC" id="3.5.2.6"/>
    </reaction>
</comment>
<dbReference type="Pfam" id="PF07522">
    <property type="entry name" value="DRMBL"/>
    <property type="match status" value="1"/>
</dbReference>
<comment type="similarity">
    <text evidence="4">Belongs to the DNA repair metallo-beta-lactamase (DRMBL) family.</text>
</comment>
<keyword evidence="11" id="KW-0779">Telomere</keyword>
<dbReference type="AlphaFoldDB" id="A0AAV6SQQ1"/>
<dbReference type="EMBL" id="JAGKHQ010000003">
    <property type="protein sequence ID" value="KAG7519333.1"/>
    <property type="molecule type" value="Genomic_DNA"/>
</dbReference>
<dbReference type="CDD" id="cd16273">
    <property type="entry name" value="SNM1A-1C-like_MBL-fold"/>
    <property type="match status" value="1"/>
</dbReference>
<evidence type="ECO:0000256" key="13">
    <source>
        <dbReference type="ARBA" id="ARBA00023242"/>
    </source>
</evidence>
<keyword evidence="9" id="KW-0378">Hydrolase</keyword>
<dbReference type="InterPro" id="IPR011084">
    <property type="entry name" value="DRMBL"/>
</dbReference>
<evidence type="ECO:0000256" key="9">
    <source>
        <dbReference type="ARBA" id="ARBA00022801"/>
    </source>
</evidence>
<reference evidence="18" key="2">
    <citation type="submission" date="2021-03" db="EMBL/GenBank/DDBJ databases">
        <authorList>
            <person name="Guerrero-Cozar I."/>
            <person name="Gomez-Garrido J."/>
            <person name="Berbel C."/>
            <person name="Martinez-Blanch J.F."/>
            <person name="Alioto T."/>
            <person name="Claros M.G."/>
            <person name="Gagnaire P.A."/>
            <person name="Manchado M."/>
        </authorList>
    </citation>
    <scope>NUCLEOTIDE SEQUENCE</scope>
    <source>
        <strain evidence="18">Sse05_10M</strain>
        <tissue evidence="18">Blood</tissue>
    </source>
</reference>
<evidence type="ECO:0000259" key="17">
    <source>
        <dbReference type="Pfam" id="PF07522"/>
    </source>
</evidence>
<evidence type="ECO:0000256" key="15">
    <source>
        <dbReference type="ARBA" id="ARBA00041693"/>
    </source>
</evidence>
<evidence type="ECO:0000256" key="3">
    <source>
        <dbReference type="ARBA" id="ARBA00004574"/>
    </source>
</evidence>
<dbReference type="FunFam" id="3.40.50.12650:FF:000003">
    <property type="entry name" value="DNA cross-link repair 1B"/>
    <property type="match status" value="1"/>
</dbReference>
<dbReference type="GO" id="GO:0035312">
    <property type="term" value="F:5'-3' DNA exonuclease activity"/>
    <property type="evidence" value="ECO:0007669"/>
    <property type="project" value="TreeGrafter"/>
</dbReference>
<dbReference type="Proteomes" id="UP000693946">
    <property type="component" value="Linkage Group LG11"/>
</dbReference>
<dbReference type="EC" id="3.5.2.6" evidence="5"/>
<dbReference type="PANTHER" id="PTHR23240">
    <property type="entry name" value="DNA CROSS-LINK REPAIR PROTEIN PSO2/SNM1-RELATED"/>
    <property type="match status" value="1"/>
</dbReference>
<dbReference type="EMBL" id="JAGKHQ010000003">
    <property type="protein sequence ID" value="KAG7519332.1"/>
    <property type="molecule type" value="Genomic_DNA"/>
</dbReference>
<evidence type="ECO:0000313" key="19">
    <source>
        <dbReference type="Proteomes" id="UP000693946"/>
    </source>
</evidence>
<evidence type="ECO:0000313" key="18">
    <source>
        <dbReference type="EMBL" id="KAG7519332.1"/>
    </source>
</evidence>
<dbReference type="PANTHER" id="PTHR23240:SF26">
    <property type="entry name" value="5' EXONUCLEASE APOLLO"/>
    <property type="match status" value="1"/>
</dbReference>
<evidence type="ECO:0000256" key="16">
    <source>
        <dbReference type="ARBA" id="ARBA00042738"/>
    </source>
</evidence>
<feature type="domain" description="DNA repair metallo-beta-lactamase" evidence="17">
    <location>
        <begin position="265"/>
        <end position="302"/>
    </location>
</feature>
<dbReference type="GO" id="GO:0005634">
    <property type="term" value="C:nucleus"/>
    <property type="evidence" value="ECO:0007669"/>
    <property type="project" value="UniProtKB-SubCell"/>
</dbReference>
<dbReference type="GO" id="GO:0000781">
    <property type="term" value="C:chromosome, telomeric region"/>
    <property type="evidence" value="ECO:0007669"/>
    <property type="project" value="UniProtKB-SubCell"/>
</dbReference>
<keyword evidence="13" id="KW-0539">Nucleus</keyword>
<dbReference type="GO" id="GO:0003684">
    <property type="term" value="F:damaged DNA binding"/>
    <property type="evidence" value="ECO:0007669"/>
    <property type="project" value="TreeGrafter"/>
</dbReference>
<comment type="subcellular location">
    <subcellularLocation>
        <location evidence="3">Chromosome</location>
        <location evidence="3">Telomere</location>
    </subcellularLocation>
    <subcellularLocation>
        <location evidence="2">Nucleus</location>
    </subcellularLocation>
</comment>
<evidence type="ECO:0000256" key="12">
    <source>
        <dbReference type="ARBA" id="ARBA00023204"/>
    </source>
</evidence>
<evidence type="ECO:0000256" key="1">
    <source>
        <dbReference type="ARBA" id="ARBA00001526"/>
    </source>
</evidence>
<evidence type="ECO:0000256" key="4">
    <source>
        <dbReference type="ARBA" id="ARBA00010304"/>
    </source>
</evidence>
<keyword evidence="19" id="KW-1185">Reference proteome</keyword>
<keyword evidence="6" id="KW-0158">Chromosome</keyword>
<evidence type="ECO:0000256" key="11">
    <source>
        <dbReference type="ARBA" id="ARBA00022895"/>
    </source>
</evidence>
<reference evidence="18 19" key="1">
    <citation type="journal article" date="2021" name="Sci. Rep.">
        <title>Chromosome anchoring in Senegalese sole (Solea senegalensis) reveals sex-associated markers and genome rearrangements in flatfish.</title>
        <authorList>
            <person name="Guerrero-Cozar I."/>
            <person name="Gomez-Garrido J."/>
            <person name="Berbel C."/>
            <person name="Martinez-Blanch J.F."/>
            <person name="Alioto T."/>
            <person name="Claros M.G."/>
            <person name="Gagnaire P.A."/>
            <person name="Manchado M."/>
        </authorList>
    </citation>
    <scope>NUCLEOTIDE SEQUENCE [LARGE SCALE GENOMIC DNA]</scope>
    <source>
        <strain evidence="18">Sse05_10M</strain>
    </source>
</reference>
<dbReference type="GO" id="GO:0000723">
    <property type="term" value="P:telomere maintenance"/>
    <property type="evidence" value="ECO:0007669"/>
    <property type="project" value="TreeGrafter"/>
</dbReference>
<dbReference type="GO" id="GO:0006303">
    <property type="term" value="P:double-strand break repair via nonhomologous end joining"/>
    <property type="evidence" value="ECO:0007669"/>
    <property type="project" value="TreeGrafter"/>
</dbReference>
<comment type="caution">
    <text evidence="18">The sequence shown here is derived from an EMBL/GenBank/DDBJ whole genome shotgun (WGS) entry which is preliminary data.</text>
</comment>
<evidence type="ECO:0000256" key="7">
    <source>
        <dbReference type="ARBA" id="ARBA00022722"/>
    </source>
</evidence>
<proteinExistence type="inferred from homology"/>
<gene>
    <name evidence="18" type="ORF">JOB18_006208</name>
</gene>